<comment type="caution">
    <text evidence="1">The sequence shown here is derived from an EMBL/GenBank/DDBJ whole genome shotgun (WGS) entry which is preliminary data.</text>
</comment>
<dbReference type="Proteomes" id="UP000789366">
    <property type="component" value="Unassembled WGS sequence"/>
</dbReference>
<gene>
    <name evidence="1" type="ORF">SPELUC_LOCUS831</name>
</gene>
<reference evidence="1" key="1">
    <citation type="submission" date="2021-06" db="EMBL/GenBank/DDBJ databases">
        <authorList>
            <person name="Kallberg Y."/>
            <person name="Tangrot J."/>
            <person name="Rosling A."/>
        </authorList>
    </citation>
    <scope>NUCLEOTIDE SEQUENCE</scope>
    <source>
        <strain evidence="1">28 12/20/2015</strain>
    </source>
</reference>
<name>A0ACA9K4E4_9GLOM</name>
<keyword evidence="2" id="KW-1185">Reference proteome</keyword>
<evidence type="ECO:0000313" key="2">
    <source>
        <dbReference type="Proteomes" id="UP000789366"/>
    </source>
</evidence>
<proteinExistence type="predicted"/>
<dbReference type="EMBL" id="CAJVPW010000366">
    <property type="protein sequence ID" value="CAG8451727.1"/>
    <property type="molecule type" value="Genomic_DNA"/>
</dbReference>
<protein>
    <submittedName>
        <fullName evidence="1">10378_t:CDS:1</fullName>
    </submittedName>
</protein>
<organism evidence="1 2">
    <name type="scientific">Cetraspora pellucida</name>
    <dbReference type="NCBI Taxonomy" id="1433469"/>
    <lineage>
        <taxon>Eukaryota</taxon>
        <taxon>Fungi</taxon>
        <taxon>Fungi incertae sedis</taxon>
        <taxon>Mucoromycota</taxon>
        <taxon>Glomeromycotina</taxon>
        <taxon>Glomeromycetes</taxon>
        <taxon>Diversisporales</taxon>
        <taxon>Gigasporaceae</taxon>
        <taxon>Cetraspora</taxon>
    </lineage>
</organism>
<sequence length="216" mass="25799">MLQNNKRETSAERNTRLERRRVRDRLRRERETSAERDTRRKKDRERQRQHREQETHRQETFDDGQTQENDSTQEQKTSNTSQAQQLHSIQELTQQDRQLLTAFRDFNMTESDDQDDLLDEDEVRPDWIYLAEMTPNAINSNFKINLGTRDIDQTYDWTTATKHYSNIDVVNFVRHASLEYQNTENLIIREVEDHTLNEGQRTALAFGPNLVNLFVS</sequence>
<accession>A0ACA9K4E4</accession>
<evidence type="ECO:0000313" key="1">
    <source>
        <dbReference type="EMBL" id="CAG8451727.1"/>
    </source>
</evidence>